<dbReference type="EMBL" id="JRLV01000006">
    <property type="protein sequence ID" value="KGO81992.1"/>
    <property type="molecule type" value="Genomic_DNA"/>
</dbReference>
<feature type="chain" id="PRO_5002002340" evidence="1">
    <location>
        <begin position="22"/>
        <end position="310"/>
    </location>
</feature>
<evidence type="ECO:0000256" key="1">
    <source>
        <dbReference type="SAM" id="SignalP"/>
    </source>
</evidence>
<dbReference type="Proteomes" id="UP000030129">
    <property type="component" value="Unassembled WGS sequence"/>
</dbReference>
<comment type="caution">
    <text evidence="2">The sequence shown here is derived from an EMBL/GenBank/DDBJ whole genome shotgun (WGS) entry which is preliminary data.</text>
</comment>
<sequence>MKFLYTLYTLLLTAFISPVFSQSFITVDTDTYEFIADVNYSVFKNNKLVSKGVTVINELNTIKTDFDSISFSRLDYETTGFKKKELDSLVFLKKSTIYLDEIVLSNTKDDQAVIGEQNRFVKSEAKSLSKELLYGLVFRNKWDTDITITKADIFVDKVKHKTAYKIKFYTFQESFIMNGNQDIKNPEPVFTTDTLFLDARTKGKVTIDIPQGFVLASDMNILVSVELVDYYNEEGNVFKPEFKDLTKLKFQLSDRADYYAKLINSRTNELTPNLRNINLMINYDFAHIFFKKPHKSSIVAPAILLYIIKK</sequence>
<name>A0A0A2LNY1_9FLAO</name>
<keyword evidence="1" id="KW-0732">Signal</keyword>
<dbReference type="RefSeq" id="WP_035132505.1">
    <property type="nucleotide sequence ID" value="NZ_JRLV01000006.1"/>
</dbReference>
<organism evidence="2 3">
    <name type="scientific">Flavobacterium beibuense F44-8</name>
    <dbReference type="NCBI Taxonomy" id="1406840"/>
    <lineage>
        <taxon>Bacteria</taxon>
        <taxon>Pseudomonadati</taxon>
        <taxon>Bacteroidota</taxon>
        <taxon>Flavobacteriia</taxon>
        <taxon>Flavobacteriales</taxon>
        <taxon>Flavobacteriaceae</taxon>
        <taxon>Flavobacterium</taxon>
    </lineage>
</organism>
<accession>A0A0A2LNY1</accession>
<evidence type="ECO:0000313" key="3">
    <source>
        <dbReference type="Proteomes" id="UP000030129"/>
    </source>
</evidence>
<protein>
    <submittedName>
        <fullName evidence="2">Uncharacterized protein</fullName>
    </submittedName>
</protein>
<gene>
    <name evidence="2" type="ORF">Q763_06930</name>
</gene>
<reference evidence="2 3" key="1">
    <citation type="submission" date="2013-09" db="EMBL/GenBank/DDBJ databases">
        <authorList>
            <person name="Zeng Z."/>
            <person name="Chen C."/>
        </authorList>
    </citation>
    <scope>NUCLEOTIDE SEQUENCE [LARGE SCALE GENOMIC DNA]</scope>
    <source>
        <strain evidence="2 3">F44-8</strain>
    </source>
</reference>
<keyword evidence="3" id="KW-1185">Reference proteome</keyword>
<proteinExistence type="predicted"/>
<dbReference type="AlphaFoldDB" id="A0A0A2LNY1"/>
<feature type="signal peptide" evidence="1">
    <location>
        <begin position="1"/>
        <end position="21"/>
    </location>
</feature>
<evidence type="ECO:0000313" key="2">
    <source>
        <dbReference type="EMBL" id="KGO81992.1"/>
    </source>
</evidence>